<evidence type="ECO:0000313" key="1">
    <source>
        <dbReference type="EMBL" id="PIP62464.1"/>
    </source>
</evidence>
<dbReference type="AlphaFoldDB" id="A0A2H0BXY1"/>
<reference evidence="1 2" key="1">
    <citation type="submission" date="2017-09" db="EMBL/GenBank/DDBJ databases">
        <title>Depth-based differentiation of microbial function through sediment-hosted aquifers and enrichment of novel symbionts in the deep terrestrial subsurface.</title>
        <authorList>
            <person name="Probst A.J."/>
            <person name="Ladd B."/>
            <person name="Jarett J.K."/>
            <person name="Geller-Mcgrath D.E."/>
            <person name="Sieber C.M."/>
            <person name="Emerson J.B."/>
            <person name="Anantharaman K."/>
            <person name="Thomas B.C."/>
            <person name="Malmstrom R."/>
            <person name="Stieglmeier M."/>
            <person name="Klingl A."/>
            <person name="Woyke T."/>
            <person name="Ryan C.M."/>
            <person name="Banfield J.F."/>
        </authorList>
    </citation>
    <scope>NUCLEOTIDE SEQUENCE [LARGE SCALE GENOMIC DNA]</scope>
    <source>
        <strain evidence="1">CG22_combo_CG10-13_8_21_14_all_35_9</strain>
    </source>
</reference>
<dbReference type="Proteomes" id="UP000231021">
    <property type="component" value="Unassembled WGS sequence"/>
</dbReference>
<name>A0A2H0BXY1_9BACT</name>
<proteinExistence type="predicted"/>
<accession>A0A2H0BXY1</accession>
<gene>
    <name evidence="1" type="ORF">COW98_03880</name>
</gene>
<sequence>MIFDKVTIKSGDYEKKLNVYPYLRDPKGFYGDLLVDHLVKFKDIFIPLIGKYRGVWFKNPEKKGIFILENYYYEAKHLMERINKLAQKIVGSAVLYDDKKVCSEYFQLAEEGYRLLRKYQSDFSLTDLKEIPVSLERAGLVTTRLALGLDKDAKVHNEIRVVTKRTHLKEEPANYLTATVKWRDEVGLKKINHQPVMMADFVNPASGASTAAFILAAKKIGIVPSAIYHRSISATKQGIVFMKKALEELGIKTYFYTVGCANELNSSYYLIGDRAVGDAGHILRHFLPKGYQQ</sequence>
<evidence type="ECO:0000313" key="2">
    <source>
        <dbReference type="Proteomes" id="UP000231021"/>
    </source>
</evidence>
<dbReference type="EMBL" id="PCTB01000078">
    <property type="protein sequence ID" value="PIP62464.1"/>
    <property type="molecule type" value="Genomic_DNA"/>
</dbReference>
<comment type="caution">
    <text evidence="1">The sequence shown here is derived from an EMBL/GenBank/DDBJ whole genome shotgun (WGS) entry which is preliminary data.</text>
</comment>
<protein>
    <submittedName>
        <fullName evidence="1">Uncharacterized protein</fullName>
    </submittedName>
</protein>
<organism evidence="1 2">
    <name type="scientific">Candidatus Roizmanbacteria bacterium CG22_combo_CG10-13_8_21_14_all_35_9</name>
    <dbReference type="NCBI Taxonomy" id="1974861"/>
    <lineage>
        <taxon>Bacteria</taxon>
        <taxon>Candidatus Roizmaniibacteriota</taxon>
    </lineage>
</organism>